<evidence type="ECO:0000313" key="5">
    <source>
        <dbReference type="EMBL" id="MCA1855075.1"/>
    </source>
</evidence>
<dbReference type="Pfam" id="PF13404">
    <property type="entry name" value="HTH_AsnC-type"/>
    <property type="match status" value="1"/>
</dbReference>
<dbReference type="Gene3D" id="1.10.10.10">
    <property type="entry name" value="Winged helix-like DNA-binding domain superfamily/Winged helix DNA-binding domain"/>
    <property type="match status" value="1"/>
</dbReference>
<dbReference type="InterPro" id="IPR019888">
    <property type="entry name" value="Tscrpt_reg_AsnC-like"/>
</dbReference>
<dbReference type="PANTHER" id="PTHR30154:SF53">
    <property type="entry name" value="HTH-TYPE TRANSCRIPTIONAL REGULATOR LRPC"/>
    <property type="match status" value="1"/>
</dbReference>
<comment type="caution">
    <text evidence="5">The sequence shown here is derived from an EMBL/GenBank/DDBJ whole genome shotgun (WGS) entry which is preliminary data.</text>
</comment>
<dbReference type="InterPro" id="IPR036388">
    <property type="entry name" value="WH-like_DNA-bd_sf"/>
</dbReference>
<organism evidence="5 6">
    <name type="scientific">Massilia hydrophila</name>
    <dbReference type="NCBI Taxonomy" id="3044279"/>
    <lineage>
        <taxon>Bacteria</taxon>
        <taxon>Pseudomonadati</taxon>
        <taxon>Pseudomonadota</taxon>
        <taxon>Betaproteobacteria</taxon>
        <taxon>Burkholderiales</taxon>
        <taxon>Oxalobacteraceae</taxon>
        <taxon>Telluria group</taxon>
        <taxon>Massilia</taxon>
    </lineage>
</organism>
<protein>
    <submittedName>
        <fullName evidence="5">Lrp/AsnC family transcriptional regulator</fullName>
    </submittedName>
</protein>
<dbReference type="CDD" id="cd00090">
    <property type="entry name" value="HTH_ARSR"/>
    <property type="match status" value="1"/>
</dbReference>
<dbReference type="Proteomes" id="UP001198602">
    <property type="component" value="Unassembled WGS sequence"/>
</dbReference>
<sequence length="141" mass="15607">MAFELDAYDRKILALLQQDARLSYSEIGRRVHLSSPAIAERVRRLEEVGVIRGFSANVNLRAIGYSFETFVSIVVDSHDALDGWAHAHPEVLALHATTGAHCALLRLAVRSPEHLEALLKSLARIGKTSTSMVLSTQFETR</sequence>
<keyword evidence="6" id="KW-1185">Reference proteome</keyword>
<dbReference type="PANTHER" id="PTHR30154">
    <property type="entry name" value="LEUCINE-RESPONSIVE REGULATORY PROTEIN"/>
    <property type="match status" value="1"/>
</dbReference>
<dbReference type="InterPro" id="IPR036390">
    <property type="entry name" value="WH_DNA-bd_sf"/>
</dbReference>
<evidence type="ECO:0000313" key="6">
    <source>
        <dbReference type="Proteomes" id="UP001198602"/>
    </source>
</evidence>
<dbReference type="SUPFAM" id="SSF54909">
    <property type="entry name" value="Dimeric alpha+beta barrel"/>
    <property type="match status" value="1"/>
</dbReference>
<dbReference type="InterPro" id="IPR011008">
    <property type="entry name" value="Dimeric_a/b-barrel"/>
</dbReference>
<reference evidence="5 6" key="1">
    <citation type="submission" date="2021-07" db="EMBL/GenBank/DDBJ databases">
        <title>Characterization of Violacein-producing bacteria and related species.</title>
        <authorList>
            <person name="Wilson H.S."/>
            <person name="De Leon M.E."/>
        </authorList>
    </citation>
    <scope>NUCLEOTIDE SEQUENCE [LARGE SCALE GENOMIC DNA]</scope>
    <source>
        <strain evidence="5 6">HSC-2F05</strain>
    </source>
</reference>
<evidence type="ECO:0000256" key="1">
    <source>
        <dbReference type="ARBA" id="ARBA00023015"/>
    </source>
</evidence>
<dbReference type="InterPro" id="IPR019887">
    <property type="entry name" value="Tscrpt_reg_AsnC/Lrp_C"/>
</dbReference>
<dbReference type="Pfam" id="PF01037">
    <property type="entry name" value="AsnC_trans_reg"/>
    <property type="match status" value="1"/>
</dbReference>
<gene>
    <name evidence="5" type="ORF">LE190_03905</name>
</gene>
<evidence type="ECO:0000259" key="4">
    <source>
        <dbReference type="PROSITE" id="PS50956"/>
    </source>
</evidence>
<dbReference type="InterPro" id="IPR000485">
    <property type="entry name" value="AsnC-type_HTH_dom"/>
</dbReference>
<dbReference type="PROSITE" id="PS50956">
    <property type="entry name" value="HTH_ASNC_2"/>
    <property type="match status" value="1"/>
</dbReference>
<evidence type="ECO:0000256" key="3">
    <source>
        <dbReference type="ARBA" id="ARBA00023163"/>
    </source>
</evidence>
<keyword evidence="2" id="KW-0238">DNA-binding</keyword>
<evidence type="ECO:0000256" key="2">
    <source>
        <dbReference type="ARBA" id="ARBA00023125"/>
    </source>
</evidence>
<accession>A0ABS7Y5V9</accession>
<proteinExistence type="predicted"/>
<dbReference type="SMART" id="SM00344">
    <property type="entry name" value="HTH_ASNC"/>
    <property type="match status" value="1"/>
</dbReference>
<keyword evidence="1" id="KW-0805">Transcription regulation</keyword>
<dbReference type="EMBL" id="JAHYBX010000001">
    <property type="protein sequence ID" value="MCA1855075.1"/>
    <property type="molecule type" value="Genomic_DNA"/>
</dbReference>
<dbReference type="SUPFAM" id="SSF46785">
    <property type="entry name" value="Winged helix' DNA-binding domain"/>
    <property type="match status" value="1"/>
</dbReference>
<dbReference type="RefSeq" id="WP_225237468.1">
    <property type="nucleotide sequence ID" value="NZ_JAHYBX010000001.1"/>
</dbReference>
<dbReference type="InterPro" id="IPR011991">
    <property type="entry name" value="ArsR-like_HTH"/>
</dbReference>
<dbReference type="PRINTS" id="PR00033">
    <property type="entry name" value="HTHASNC"/>
</dbReference>
<name>A0ABS7Y5V9_9BURK</name>
<keyword evidence="3" id="KW-0804">Transcription</keyword>
<feature type="domain" description="HTH asnC-type" evidence="4">
    <location>
        <begin position="5"/>
        <end position="66"/>
    </location>
</feature>
<dbReference type="Gene3D" id="3.30.70.920">
    <property type="match status" value="1"/>
</dbReference>